<dbReference type="SMART" id="SM00257">
    <property type="entry name" value="LysM"/>
    <property type="match status" value="2"/>
</dbReference>
<feature type="region of interest" description="Disordered" evidence="2">
    <location>
        <begin position="197"/>
        <end position="224"/>
    </location>
</feature>
<dbReference type="Gene3D" id="3.10.350.10">
    <property type="entry name" value="LysM domain"/>
    <property type="match status" value="2"/>
</dbReference>
<dbReference type="SUPFAM" id="SSF54106">
    <property type="entry name" value="LysM domain"/>
    <property type="match status" value="2"/>
</dbReference>
<dbReference type="InterPro" id="IPR002053">
    <property type="entry name" value="Glyco_hydro_25"/>
</dbReference>
<dbReference type="GO" id="GO:0016052">
    <property type="term" value="P:carbohydrate catabolic process"/>
    <property type="evidence" value="ECO:0007669"/>
    <property type="project" value="TreeGrafter"/>
</dbReference>
<dbReference type="RefSeq" id="WP_109733884.1">
    <property type="nucleotide sequence ID" value="NZ_BAAACK010000005.1"/>
</dbReference>
<dbReference type="Gene3D" id="3.20.20.80">
    <property type="entry name" value="Glycosidases"/>
    <property type="match status" value="1"/>
</dbReference>
<gene>
    <name evidence="4" type="ORF">A8806_12340</name>
</gene>
<dbReference type="GO" id="GO:0009253">
    <property type="term" value="P:peptidoglycan catabolic process"/>
    <property type="evidence" value="ECO:0007669"/>
    <property type="project" value="InterPro"/>
</dbReference>
<dbReference type="Pfam" id="PF01183">
    <property type="entry name" value="Glyco_hydro_25"/>
    <property type="match status" value="1"/>
</dbReference>
<dbReference type="GO" id="GO:0016998">
    <property type="term" value="P:cell wall macromolecule catabolic process"/>
    <property type="evidence" value="ECO:0007669"/>
    <property type="project" value="InterPro"/>
</dbReference>
<evidence type="ECO:0000256" key="1">
    <source>
        <dbReference type="ARBA" id="ARBA00010646"/>
    </source>
</evidence>
<name>A0A2Y9CAU2_9FIRM</name>
<dbReference type="PANTHER" id="PTHR34135">
    <property type="entry name" value="LYSOZYME"/>
    <property type="match status" value="1"/>
</dbReference>
<evidence type="ECO:0000313" key="5">
    <source>
        <dbReference type="Proteomes" id="UP000245845"/>
    </source>
</evidence>
<comment type="caution">
    <text evidence="4">The sequence shown here is derived from an EMBL/GenBank/DDBJ whole genome shotgun (WGS) entry which is preliminary data.</text>
</comment>
<dbReference type="InterPro" id="IPR017853">
    <property type="entry name" value="GH"/>
</dbReference>
<dbReference type="PANTHER" id="PTHR34135:SF2">
    <property type="entry name" value="LYSOZYME"/>
    <property type="match status" value="1"/>
</dbReference>
<dbReference type="SUPFAM" id="SSF51445">
    <property type="entry name" value="(Trans)glycosidases"/>
    <property type="match status" value="1"/>
</dbReference>
<dbReference type="Proteomes" id="UP000245845">
    <property type="component" value="Unassembled WGS sequence"/>
</dbReference>
<protein>
    <submittedName>
        <fullName evidence="4">Lysozyme</fullName>
    </submittedName>
</protein>
<reference evidence="4 5" key="1">
    <citation type="submission" date="2018-05" db="EMBL/GenBank/DDBJ databases">
        <title>The Hungate 1000. A catalogue of reference genomes from the rumen microbiome.</title>
        <authorList>
            <person name="Kelly W."/>
        </authorList>
    </citation>
    <scope>NUCLEOTIDE SEQUENCE [LARGE SCALE GENOMIC DNA]</scope>
    <source>
        <strain evidence="4 5">NLAE-zl-C242</strain>
    </source>
</reference>
<dbReference type="OrthoDB" id="9783374at2"/>
<dbReference type="PROSITE" id="PS51904">
    <property type="entry name" value="GLYCOSYL_HYDROL_F25_2"/>
    <property type="match status" value="1"/>
</dbReference>
<accession>A0A2Y9CAU2</accession>
<feature type="domain" description="LysM" evidence="3">
    <location>
        <begin position="275"/>
        <end position="319"/>
    </location>
</feature>
<dbReference type="InterPro" id="IPR018392">
    <property type="entry name" value="LysM"/>
</dbReference>
<proteinExistence type="inferred from homology"/>
<feature type="domain" description="LysM" evidence="3">
    <location>
        <begin position="223"/>
        <end position="267"/>
    </location>
</feature>
<dbReference type="EMBL" id="QGDL01000023">
    <property type="protein sequence ID" value="PWJ19451.1"/>
    <property type="molecule type" value="Genomic_DNA"/>
</dbReference>
<keyword evidence="5" id="KW-1185">Reference proteome</keyword>
<sequence>MKRLVIDVSYAQGEINWEQVKSAGIDGVIIQCGYGDNMESQDDKYWKRNADECTRLGIPFGAYLYSYAASMVQAESEAQHVLRLIKGYKLSYPVYLDLEEPGTQAGAVERAKRFGDMIESAGYWCGIYANLNWWNQYLPGLDRFTKWIAQYNSTCDYTGKNKDMWQYSSTGRVAGINGNTDMNECYRDFPNEISGGLKTQQHGTKPDGKPEFKPQNGTGTEERTHTVQRGETLSQIAARYGTTYQQLAKINNIANPDLIYPGQILKINGVVASSKSYTVQNGDTLSGIASKYGTSYQRLSQINGISNPDLIFPGQIIRIS</sequence>
<dbReference type="InterPro" id="IPR036779">
    <property type="entry name" value="LysM_dom_sf"/>
</dbReference>
<evidence type="ECO:0000313" key="4">
    <source>
        <dbReference type="EMBL" id="PWJ19451.1"/>
    </source>
</evidence>
<dbReference type="CDD" id="cd06414">
    <property type="entry name" value="GH25_LytC-like"/>
    <property type="match status" value="1"/>
</dbReference>
<dbReference type="Pfam" id="PF01476">
    <property type="entry name" value="LysM"/>
    <property type="match status" value="2"/>
</dbReference>
<dbReference type="GO" id="GO:0003796">
    <property type="term" value="F:lysozyme activity"/>
    <property type="evidence" value="ECO:0007669"/>
    <property type="project" value="InterPro"/>
</dbReference>
<dbReference type="CDD" id="cd00118">
    <property type="entry name" value="LysM"/>
    <property type="match status" value="2"/>
</dbReference>
<comment type="similarity">
    <text evidence="1">Belongs to the glycosyl hydrolase 25 family.</text>
</comment>
<dbReference type="PROSITE" id="PS51782">
    <property type="entry name" value="LYSM"/>
    <property type="match status" value="2"/>
</dbReference>
<evidence type="ECO:0000259" key="3">
    <source>
        <dbReference type="PROSITE" id="PS51782"/>
    </source>
</evidence>
<dbReference type="AlphaFoldDB" id="A0A2Y9CAU2"/>
<evidence type="ECO:0000256" key="2">
    <source>
        <dbReference type="SAM" id="MobiDB-lite"/>
    </source>
</evidence>
<organism evidence="4 5">
    <name type="scientific">Faecalicatena orotica</name>
    <dbReference type="NCBI Taxonomy" id="1544"/>
    <lineage>
        <taxon>Bacteria</taxon>
        <taxon>Bacillati</taxon>
        <taxon>Bacillota</taxon>
        <taxon>Clostridia</taxon>
        <taxon>Lachnospirales</taxon>
        <taxon>Lachnospiraceae</taxon>
        <taxon>Faecalicatena</taxon>
    </lineage>
</organism>